<dbReference type="AlphaFoldDB" id="A0AAN8NNU2"/>
<organism evidence="2 3">
    <name type="scientific">Arthrobotrys conoides</name>
    <dbReference type="NCBI Taxonomy" id="74498"/>
    <lineage>
        <taxon>Eukaryota</taxon>
        <taxon>Fungi</taxon>
        <taxon>Dikarya</taxon>
        <taxon>Ascomycota</taxon>
        <taxon>Pezizomycotina</taxon>
        <taxon>Orbiliomycetes</taxon>
        <taxon>Orbiliales</taxon>
        <taxon>Orbiliaceae</taxon>
        <taxon>Arthrobotrys</taxon>
    </lineage>
</organism>
<evidence type="ECO:0000313" key="3">
    <source>
        <dbReference type="Proteomes" id="UP001307849"/>
    </source>
</evidence>
<gene>
    <name evidence="2" type="ORF">TWF506_008665</name>
</gene>
<keyword evidence="3" id="KW-1185">Reference proteome</keyword>
<sequence length="394" mass="44367">MAPSPDKPLTDSVEKLLGDYKDLHDALPKHVLRWKEPLSHPALKLADATKCFEGLVSLISIINFKGKKDPKPYADWVAKYRSFYLQVDFNSSPPLTTVAEKVSKETYAKFLTEEKKMEVILGKLEAFKVESTTEQTAFITDLQNFKIDEGKLQKITTELMAKVPNLEKALQAYEKQKSENESNIKDAKRKVRKESRGRDRLIRKLIFGDHGLQIAKNSLKTLNETKASIQKNIDDDTAEKTKIQNQMEDIAKLEKRIKDILDDCDKDSRTAGDILKRIQDTKTAFTSMREEINAFEYTSGKLEKPYIWTTAGLFGSLVLKAVNKGVALQDELNVRPLLQSIVAEIDTVFNLKHVTNAAILKASADIKGKLAGNNKPLEPLPLDAFPSDSDLMDI</sequence>
<accession>A0AAN8NNU2</accession>
<protein>
    <submittedName>
        <fullName evidence="2">Uncharacterized protein</fullName>
    </submittedName>
</protein>
<proteinExistence type="predicted"/>
<evidence type="ECO:0000313" key="2">
    <source>
        <dbReference type="EMBL" id="KAK6514268.1"/>
    </source>
</evidence>
<dbReference type="Proteomes" id="UP001307849">
    <property type="component" value="Unassembled WGS sequence"/>
</dbReference>
<keyword evidence="1" id="KW-0175">Coiled coil</keyword>
<name>A0AAN8NNU2_9PEZI</name>
<reference evidence="2 3" key="1">
    <citation type="submission" date="2019-10" db="EMBL/GenBank/DDBJ databases">
        <authorList>
            <person name="Palmer J.M."/>
        </authorList>
    </citation>
    <scope>NUCLEOTIDE SEQUENCE [LARGE SCALE GENOMIC DNA]</scope>
    <source>
        <strain evidence="2 3">TWF506</strain>
    </source>
</reference>
<dbReference type="EMBL" id="JAVHJM010000005">
    <property type="protein sequence ID" value="KAK6514268.1"/>
    <property type="molecule type" value="Genomic_DNA"/>
</dbReference>
<evidence type="ECO:0000256" key="1">
    <source>
        <dbReference type="SAM" id="Coils"/>
    </source>
</evidence>
<feature type="coiled-coil region" evidence="1">
    <location>
        <begin position="156"/>
        <end position="263"/>
    </location>
</feature>
<comment type="caution">
    <text evidence="2">The sequence shown here is derived from an EMBL/GenBank/DDBJ whole genome shotgun (WGS) entry which is preliminary data.</text>
</comment>